<reference evidence="2 3" key="1">
    <citation type="journal article" date="2012" name="Genome Biol.">
        <title>Genome and low-iron response of an oceanic diatom adapted to chronic iron limitation.</title>
        <authorList>
            <person name="Lommer M."/>
            <person name="Specht M."/>
            <person name="Roy A.S."/>
            <person name="Kraemer L."/>
            <person name="Andreson R."/>
            <person name="Gutowska M.A."/>
            <person name="Wolf J."/>
            <person name="Bergner S.V."/>
            <person name="Schilhabel M.B."/>
            <person name="Klostermeier U.C."/>
            <person name="Beiko R.G."/>
            <person name="Rosenstiel P."/>
            <person name="Hippler M."/>
            <person name="Laroche J."/>
        </authorList>
    </citation>
    <scope>NUCLEOTIDE SEQUENCE [LARGE SCALE GENOMIC DNA]</scope>
    <source>
        <strain evidence="2 3">CCMP1005</strain>
    </source>
</reference>
<proteinExistence type="predicted"/>
<accession>K0SX93</accession>
<comment type="caution">
    <text evidence="2">The sequence shown here is derived from an EMBL/GenBank/DDBJ whole genome shotgun (WGS) entry which is preliminary data.</text>
</comment>
<protein>
    <submittedName>
        <fullName evidence="2">Uncharacterized protein</fullName>
    </submittedName>
</protein>
<dbReference type="AlphaFoldDB" id="K0SX93"/>
<name>K0SX93_THAOC</name>
<feature type="region of interest" description="Disordered" evidence="1">
    <location>
        <begin position="165"/>
        <end position="192"/>
    </location>
</feature>
<evidence type="ECO:0000313" key="3">
    <source>
        <dbReference type="Proteomes" id="UP000266841"/>
    </source>
</evidence>
<organism evidence="2 3">
    <name type="scientific">Thalassiosira oceanica</name>
    <name type="common">Marine diatom</name>
    <dbReference type="NCBI Taxonomy" id="159749"/>
    <lineage>
        <taxon>Eukaryota</taxon>
        <taxon>Sar</taxon>
        <taxon>Stramenopiles</taxon>
        <taxon>Ochrophyta</taxon>
        <taxon>Bacillariophyta</taxon>
        <taxon>Coscinodiscophyceae</taxon>
        <taxon>Thalassiosirophycidae</taxon>
        <taxon>Thalassiosirales</taxon>
        <taxon>Thalassiosiraceae</taxon>
        <taxon>Thalassiosira</taxon>
    </lineage>
</organism>
<feature type="non-terminal residue" evidence="2">
    <location>
        <position position="192"/>
    </location>
</feature>
<dbReference type="EMBL" id="AGNL01018584">
    <property type="protein sequence ID" value="EJK62857.1"/>
    <property type="molecule type" value="Genomic_DNA"/>
</dbReference>
<gene>
    <name evidence="2" type="ORF">THAOC_16518</name>
</gene>
<evidence type="ECO:0000313" key="2">
    <source>
        <dbReference type="EMBL" id="EJK62857.1"/>
    </source>
</evidence>
<keyword evidence="3" id="KW-1185">Reference proteome</keyword>
<sequence>MQQAQKLKLTSSKWRLQVKVCRDNEAARHDERGTEQLALGTAGNLSFLEVLELALYIATGYISFLALRQFISTSKSQADKDLIRGRSIKNPGSFFDGLESEVLLEEEHETPMGEVDDIAKILESCVPCPDGSGANFTMIDSGTEIGQELLGYALCDLAREDSAESEKMKEGEYVTTANGGQRKKPTECANCG</sequence>
<evidence type="ECO:0000256" key="1">
    <source>
        <dbReference type="SAM" id="MobiDB-lite"/>
    </source>
</evidence>
<dbReference type="Proteomes" id="UP000266841">
    <property type="component" value="Unassembled WGS sequence"/>
</dbReference>